<sequence length="900" mass="102070">MEINEQYASFSLKSSLKQKFGCIFEGIPMAGKPSLLNDIYTELYISEGGSGMINDEHEIRQIESSFRQTSGQDIQINYEDIFHPSCDRPVRTVLTKGVAGIGKTVLMRKFTLDWAEDKTNRSIHFTFPFAFRELNVLKEKEYSLIKLLHLFFVDIKEAEICNFDDFAVVFILDGLDECRLPLDFYNNKTISDVTQPAAVDVLLTNLICGNLLPSARLWITTRPAAASVLPAQWVDRVTEVRGFTDTQKMDYFKKRFKKEEQAERIIAHIKQSRSIHIMCHIPIFCWITASVLEPVLRSDKKAALPKTLTEMYICFLLVELKLMNEKLNRPETDTLWNTQTCETTMALGKLAFDQLQKGNLIFYESDLIESKINTSEASLYSGLFTQIFKEECGLFLQKVFCFVHLSIQEFLAALYVFVTFFNTGVNVLSELQPRSLSWSELFNFQSKEQMFFKSAVKMALKSQNGHLDLFLRFLLGLSMKSSHVPLQGLLKLAEPSSYDNSETVQYIKQKIQENPSPERCINLFHSLYELKDISLVEEIQQCLSLGRLSTDKLSPAQWSALVFLLSSEKDMEVFDLRKYSASEKGLLRLLPVLHISKAAVLSDCNLSDRSCEALVSVLTLKTSSLRVLDLSNNSLMDSGVKTLSSGLASQHCKLEILRSFTKTLSGCQVTEEGCAALAHALSCNPFHLKELDLSYNYPGDLGTKQLMAALENPRLQLTTLRYDACELMLDPNTANNNLALSEDNRRVTLVQRAQPYPDHPHRFGHWNQVMCKEGLTGRCYWEVDCEGWVNIGVAYKRIKRKGQDDDSWIGQNDASWSLVCHDKFSASHKNQRIVIPMQPSGGSSRVAVYLDWHAGALSFYRVSSNALVHIHTFHSTFTEPLYPAFGFVLSSESSLSLCQM</sequence>
<dbReference type="Ensembl" id="ENSTRUT00000051752.2">
    <property type="protein sequence ID" value="ENSTRUP00000050648.2"/>
    <property type="gene ID" value="ENSTRUG00000021403.2"/>
</dbReference>
<name>A0A3B5K5E9_TAKRU</name>
<evidence type="ECO:0000256" key="6">
    <source>
        <dbReference type="ARBA" id="ARBA00022840"/>
    </source>
</evidence>
<dbReference type="Pfam" id="PF00622">
    <property type="entry name" value="SPRY"/>
    <property type="match status" value="1"/>
</dbReference>
<evidence type="ECO:0000256" key="5">
    <source>
        <dbReference type="ARBA" id="ARBA00022741"/>
    </source>
</evidence>
<dbReference type="Pfam" id="PF13516">
    <property type="entry name" value="LRR_6"/>
    <property type="match status" value="1"/>
</dbReference>
<dbReference type="InterPro" id="IPR003877">
    <property type="entry name" value="SPRY_dom"/>
</dbReference>
<dbReference type="InterPro" id="IPR001611">
    <property type="entry name" value="Leu-rich_rpt"/>
</dbReference>
<evidence type="ECO:0000256" key="4">
    <source>
        <dbReference type="ARBA" id="ARBA00022737"/>
    </source>
</evidence>
<keyword evidence="3" id="KW-0433">Leucine-rich repeat</keyword>
<evidence type="ECO:0008006" key="11">
    <source>
        <dbReference type="Google" id="ProtNLM"/>
    </source>
</evidence>
<evidence type="ECO:0000313" key="10">
    <source>
        <dbReference type="Proteomes" id="UP000005226"/>
    </source>
</evidence>
<dbReference type="Pfam" id="PF17779">
    <property type="entry name" value="WHD_NOD2"/>
    <property type="match status" value="1"/>
</dbReference>
<evidence type="ECO:0000256" key="3">
    <source>
        <dbReference type="ARBA" id="ARBA00022614"/>
    </source>
</evidence>
<reference evidence="9 10" key="1">
    <citation type="journal article" date="2011" name="Genome Biol. Evol.">
        <title>Integration of the genetic map and genome assembly of fugu facilitates insights into distinct features of genome evolution in teleosts and mammals.</title>
        <authorList>
            <person name="Kai W."/>
            <person name="Kikuchi K."/>
            <person name="Tohari S."/>
            <person name="Chew A.K."/>
            <person name="Tay A."/>
            <person name="Fujiwara A."/>
            <person name="Hosoya S."/>
            <person name="Suetake H."/>
            <person name="Naruse K."/>
            <person name="Brenner S."/>
            <person name="Suzuki Y."/>
            <person name="Venkatesh B."/>
        </authorList>
    </citation>
    <scope>NUCLEOTIDE SEQUENCE [LARGE SCALE GENOMIC DNA]</scope>
</reference>
<dbReference type="PRINTS" id="PR01407">
    <property type="entry name" value="BUTYPHLNCDUF"/>
</dbReference>
<dbReference type="PANTHER" id="PTHR24106">
    <property type="entry name" value="NACHT, LRR AND CARD DOMAINS-CONTAINING"/>
    <property type="match status" value="1"/>
</dbReference>
<dbReference type="Pfam" id="PF14484">
    <property type="entry name" value="FISNA"/>
    <property type="match status" value="1"/>
</dbReference>
<dbReference type="InterPro" id="IPR001870">
    <property type="entry name" value="B30.2/SPRY"/>
</dbReference>
<evidence type="ECO:0000256" key="2">
    <source>
        <dbReference type="ARBA" id="ARBA00022490"/>
    </source>
</evidence>
<keyword evidence="6" id="KW-0067">ATP-binding</keyword>
<dbReference type="InterPro" id="IPR013320">
    <property type="entry name" value="ConA-like_dom_sf"/>
</dbReference>
<dbReference type="SMART" id="SM01288">
    <property type="entry name" value="FISNA"/>
    <property type="match status" value="1"/>
</dbReference>
<dbReference type="InterPro" id="IPR003879">
    <property type="entry name" value="Butyrophylin_SPRY"/>
</dbReference>
<dbReference type="SUPFAM" id="SSF52540">
    <property type="entry name" value="P-loop containing nucleoside triphosphate hydrolases"/>
    <property type="match status" value="1"/>
</dbReference>
<organism evidence="9 10">
    <name type="scientific">Takifugu rubripes</name>
    <name type="common">Japanese pufferfish</name>
    <name type="synonym">Fugu rubripes</name>
    <dbReference type="NCBI Taxonomy" id="31033"/>
    <lineage>
        <taxon>Eukaryota</taxon>
        <taxon>Metazoa</taxon>
        <taxon>Chordata</taxon>
        <taxon>Craniata</taxon>
        <taxon>Vertebrata</taxon>
        <taxon>Euteleostomi</taxon>
        <taxon>Actinopterygii</taxon>
        <taxon>Neopterygii</taxon>
        <taxon>Teleostei</taxon>
        <taxon>Neoteleostei</taxon>
        <taxon>Acanthomorphata</taxon>
        <taxon>Eupercaria</taxon>
        <taxon>Tetraodontiformes</taxon>
        <taxon>Tetradontoidea</taxon>
        <taxon>Tetraodontidae</taxon>
        <taxon>Takifugu</taxon>
    </lineage>
</organism>
<dbReference type="InterPro" id="IPR027417">
    <property type="entry name" value="P-loop_NTPase"/>
</dbReference>
<evidence type="ECO:0000259" key="7">
    <source>
        <dbReference type="PROSITE" id="PS50188"/>
    </source>
</evidence>
<gene>
    <name evidence="9" type="primary">LOC101063052</name>
</gene>
<proteinExistence type="predicted"/>
<evidence type="ECO:0000259" key="8">
    <source>
        <dbReference type="PROSITE" id="PS50837"/>
    </source>
</evidence>
<dbReference type="InterPro" id="IPR029495">
    <property type="entry name" value="NACHT-assoc"/>
</dbReference>
<dbReference type="Pfam" id="PF17776">
    <property type="entry name" value="NLRC4_HD2"/>
    <property type="match status" value="1"/>
</dbReference>
<accession>A0A3B5K5E9</accession>
<reference evidence="9" key="2">
    <citation type="submission" date="2025-08" db="UniProtKB">
        <authorList>
            <consortium name="Ensembl"/>
        </authorList>
    </citation>
    <scope>IDENTIFICATION</scope>
</reference>
<feature type="domain" description="NACHT" evidence="8">
    <location>
        <begin position="91"/>
        <end position="225"/>
    </location>
</feature>
<keyword evidence="5" id="KW-0547">Nucleotide-binding</keyword>
<dbReference type="AlphaFoldDB" id="A0A3B5K5E9"/>
<reference evidence="9" key="3">
    <citation type="submission" date="2025-09" db="UniProtKB">
        <authorList>
            <consortium name="Ensembl"/>
        </authorList>
    </citation>
    <scope>IDENTIFICATION</scope>
</reference>
<dbReference type="InterPro" id="IPR041075">
    <property type="entry name" value="NOD1/2_WH"/>
</dbReference>
<dbReference type="InterPro" id="IPR006574">
    <property type="entry name" value="PRY"/>
</dbReference>
<keyword evidence="4" id="KW-0677">Repeat</keyword>
<dbReference type="FunFam" id="3.40.50.300:FF:001524">
    <property type="entry name" value="Si:dkey-126g1.7"/>
    <property type="match status" value="1"/>
</dbReference>
<dbReference type="InterPro" id="IPR007111">
    <property type="entry name" value="NACHT_NTPase"/>
</dbReference>
<dbReference type="SUPFAM" id="SSF49899">
    <property type="entry name" value="Concanavalin A-like lectins/glucanases"/>
    <property type="match status" value="1"/>
</dbReference>
<evidence type="ECO:0000256" key="1">
    <source>
        <dbReference type="ARBA" id="ARBA00004496"/>
    </source>
</evidence>
<dbReference type="InterPro" id="IPR043136">
    <property type="entry name" value="B30.2/SPRY_sf"/>
</dbReference>
<feature type="domain" description="B30.2/SPRY" evidence="7">
    <location>
        <begin position="707"/>
        <end position="900"/>
    </location>
</feature>
<dbReference type="InterPro" id="IPR051261">
    <property type="entry name" value="NLR"/>
</dbReference>
<dbReference type="PROSITE" id="PS50837">
    <property type="entry name" value="NACHT"/>
    <property type="match status" value="1"/>
</dbReference>
<dbReference type="SUPFAM" id="SSF52047">
    <property type="entry name" value="RNI-like"/>
    <property type="match status" value="1"/>
</dbReference>
<dbReference type="Pfam" id="PF05729">
    <property type="entry name" value="NACHT"/>
    <property type="match status" value="1"/>
</dbReference>
<keyword evidence="10" id="KW-1185">Reference proteome</keyword>
<dbReference type="CDD" id="cd16040">
    <property type="entry name" value="SPRY_PRY_SNTX"/>
    <property type="match status" value="1"/>
</dbReference>
<dbReference type="SMART" id="SM00589">
    <property type="entry name" value="PRY"/>
    <property type="match status" value="1"/>
</dbReference>
<dbReference type="PROSITE" id="PS50188">
    <property type="entry name" value="B302_SPRY"/>
    <property type="match status" value="1"/>
</dbReference>
<dbReference type="GO" id="GO:0005737">
    <property type="term" value="C:cytoplasm"/>
    <property type="evidence" value="ECO:0007669"/>
    <property type="project" value="UniProtKB-SubCell"/>
</dbReference>
<protein>
    <recommendedName>
        <fullName evidence="11">B30.2/SPRY domain-containing protein</fullName>
    </recommendedName>
</protein>
<dbReference type="Gene3D" id="2.60.120.920">
    <property type="match status" value="1"/>
</dbReference>
<dbReference type="InterPro" id="IPR032675">
    <property type="entry name" value="LRR_dom_sf"/>
</dbReference>
<dbReference type="Gene3D" id="3.40.50.300">
    <property type="entry name" value="P-loop containing nucleotide triphosphate hydrolases"/>
    <property type="match status" value="1"/>
</dbReference>
<dbReference type="Proteomes" id="UP000005226">
    <property type="component" value="Chromosome 5"/>
</dbReference>
<keyword evidence="2" id="KW-0963">Cytoplasm</keyword>
<comment type="subcellular location">
    <subcellularLocation>
        <location evidence="1">Cytoplasm</location>
    </subcellularLocation>
</comment>
<dbReference type="GO" id="GO:0005524">
    <property type="term" value="F:ATP binding"/>
    <property type="evidence" value="ECO:0007669"/>
    <property type="project" value="UniProtKB-KW"/>
</dbReference>
<dbReference type="Pfam" id="PF13765">
    <property type="entry name" value="PRY"/>
    <property type="match status" value="1"/>
</dbReference>
<dbReference type="InterPro" id="IPR041267">
    <property type="entry name" value="NLRP_HD2"/>
</dbReference>
<dbReference type="GeneTree" id="ENSGT01150000286904"/>
<evidence type="ECO:0000313" key="9">
    <source>
        <dbReference type="Ensembl" id="ENSTRUP00000050648.2"/>
    </source>
</evidence>
<dbReference type="SMART" id="SM00449">
    <property type="entry name" value="SPRY"/>
    <property type="match status" value="1"/>
</dbReference>
<dbReference type="SMART" id="SM00368">
    <property type="entry name" value="LRR_RI"/>
    <property type="match status" value="3"/>
</dbReference>
<dbReference type="Gene3D" id="3.80.10.10">
    <property type="entry name" value="Ribonuclease Inhibitor"/>
    <property type="match status" value="1"/>
</dbReference>